<sequence>MAWHALAHRGRGGFTPRTMKRLPRLDFLARVPPRRRAGWCLLGLGALALGMALALKAPRVGPAAPGQTSGQAAGEAPPPAGPAPPAGPPWERLFALEADHGHGAVILLALQPLGDPPRLRLQAQAADLAGMLAWLRQLEADPRLAQVTLLHHEWRPAMPAAPGTPGAAGTTPQVHFEVQALWRTGSSPG</sequence>
<gene>
    <name evidence="2" type="ORF">CATMQ487_23870</name>
</gene>
<protein>
    <recommendedName>
        <fullName evidence="4">Flagellar protein FliL</fullName>
    </recommendedName>
</protein>
<evidence type="ECO:0000313" key="3">
    <source>
        <dbReference type="Proteomes" id="UP001057498"/>
    </source>
</evidence>
<feature type="compositionally biased region" description="Pro residues" evidence="1">
    <location>
        <begin position="76"/>
        <end position="88"/>
    </location>
</feature>
<reference evidence="2" key="1">
    <citation type="submission" date="2022-04" db="EMBL/GenBank/DDBJ databases">
        <title>Whole genome sequence of Sphaerotilus sp. FB-5.</title>
        <authorList>
            <person name="Takeda M."/>
            <person name="Narihara S."/>
            <person name="Akimoto M."/>
            <person name="Akimoto R."/>
            <person name="Nishiyashiki S."/>
            <person name="Murakami T."/>
        </authorList>
    </citation>
    <scope>NUCLEOTIDE SEQUENCE</scope>
    <source>
        <strain evidence="2">FB-5</strain>
    </source>
</reference>
<name>A0ABN6PMD4_9BURK</name>
<keyword evidence="3" id="KW-1185">Reference proteome</keyword>
<feature type="region of interest" description="Disordered" evidence="1">
    <location>
        <begin position="60"/>
        <end position="91"/>
    </location>
</feature>
<evidence type="ECO:0000313" key="2">
    <source>
        <dbReference type="EMBL" id="BDI05417.1"/>
    </source>
</evidence>
<evidence type="ECO:0000256" key="1">
    <source>
        <dbReference type="SAM" id="MobiDB-lite"/>
    </source>
</evidence>
<evidence type="ECO:0008006" key="4">
    <source>
        <dbReference type="Google" id="ProtNLM"/>
    </source>
</evidence>
<dbReference type="EMBL" id="AP025730">
    <property type="protein sequence ID" value="BDI05417.1"/>
    <property type="molecule type" value="Genomic_DNA"/>
</dbReference>
<dbReference type="Proteomes" id="UP001057498">
    <property type="component" value="Chromosome"/>
</dbReference>
<proteinExistence type="predicted"/>
<accession>A0ABN6PMD4</accession>
<organism evidence="2 3">
    <name type="scientific">Sphaerotilus microaerophilus</name>
    <dbReference type="NCBI Taxonomy" id="2914710"/>
    <lineage>
        <taxon>Bacteria</taxon>
        <taxon>Pseudomonadati</taxon>
        <taxon>Pseudomonadota</taxon>
        <taxon>Betaproteobacteria</taxon>
        <taxon>Burkholderiales</taxon>
        <taxon>Sphaerotilaceae</taxon>
        <taxon>Sphaerotilus</taxon>
    </lineage>
</organism>